<proteinExistence type="predicted"/>
<evidence type="ECO:0000313" key="9">
    <source>
        <dbReference type="EMBL" id="CAB0602269.1"/>
    </source>
</evidence>
<dbReference type="Pfam" id="PF19833">
    <property type="entry name" value="RecG_dom3_C"/>
    <property type="match status" value="1"/>
</dbReference>
<evidence type="ECO:0000313" key="10">
    <source>
        <dbReference type="Proteomes" id="UP000480222"/>
    </source>
</evidence>
<dbReference type="Gene3D" id="2.40.50.140">
    <property type="entry name" value="Nucleic acid-binding proteins"/>
    <property type="match status" value="1"/>
</dbReference>
<dbReference type="InterPro" id="IPR027417">
    <property type="entry name" value="P-loop_NTPase"/>
</dbReference>
<keyword evidence="2" id="KW-0227">DNA damage</keyword>
<dbReference type="GO" id="GO:0016787">
    <property type="term" value="F:hydrolase activity"/>
    <property type="evidence" value="ECO:0007669"/>
    <property type="project" value="UniProtKB-KW"/>
</dbReference>
<evidence type="ECO:0000256" key="5">
    <source>
        <dbReference type="ARBA" id="ARBA00022840"/>
    </source>
</evidence>
<dbReference type="PROSITE" id="PS51192">
    <property type="entry name" value="HELICASE_ATP_BIND_1"/>
    <property type="match status" value="1"/>
</dbReference>
<dbReference type="EMBL" id="CADDAV010000015">
    <property type="protein sequence ID" value="CAB0602269.1"/>
    <property type="molecule type" value="Genomic_DNA"/>
</dbReference>
<gene>
    <name evidence="9" type="ORF">CIP107547_01319</name>
</gene>
<dbReference type="PANTHER" id="PTHR47964:SF1">
    <property type="entry name" value="ATP-DEPENDENT DNA HELICASE HOMOLOG RECG, CHLOROPLASTIC"/>
    <property type="match status" value="1"/>
</dbReference>
<dbReference type="CDD" id="cd17992">
    <property type="entry name" value="DEXHc_RecG"/>
    <property type="match status" value="1"/>
</dbReference>
<keyword evidence="4 9" id="KW-0347">Helicase</keyword>
<protein>
    <recommendedName>
        <fullName evidence="8">Probable DNA 3'-5' helicase RecG</fullName>
    </recommendedName>
</protein>
<evidence type="ECO:0000256" key="6">
    <source>
        <dbReference type="ARBA" id="ARBA00023125"/>
    </source>
</evidence>
<dbReference type="Pfam" id="PF00270">
    <property type="entry name" value="DEAD"/>
    <property type="match status" value="1"/>
</dbReference>
<sequence>MLGWHDQRPLAQLLPAKEAKAFSRHFSFTTVEDLLQHFPRGYAAHGTGLAAEAAEEGDIITCVGTIVDTHEHPDRNGYSIYSVVISDGFTRNTATFFRATWIKKVLTRGAQGIFTGKLKFFRNTPQLQHPDFFLFPEKGKKATGTGGMQALSTTGELDDITDILVAMSYLPVYPAKKAIPTWRILGAVHNILTHTPHIADPLHEFAPHDLPSFDQALRGIHEPDEHGPQHYITRIKYDEALTLALVMALRRADTQRRHAYPIPPTNDGLRAHMLSHLPFELTEGQHNVLTEISADLAQPTPMSRLLQGEVGSGKTIVSLLAMLQVIDDGKQCVLLAPTEVLAAQHATSITQQLTNAGININVTLLTGSLPTEQRRKALLNIISGDANLIIGTHALIQEGIEFFDLALCVIDEQHRFGVEQRDHLRNQGRDTNTPHVLVMTATPIPRSIAMTAFGDLSVSTLKQLPGGRRPIHSYVIDHQHTTWTTRMWERIREEIDKGHQIYIVCPKIKDSGGVEETTHQLTTGILANYRIAMLHGAMHPEDKDTTMKAFAAGTIDVLVATTVIEVGIDVPNATVMLIRESENFGVSQLHQLRGRVGRGGNESICFFHTTAQPTTPAHNRVTAVAATTDGFELAEIDLTYRHEGNILGTQQSGHTNRIISFIHDKDLIERANNDATHIVTHNPQLARHLVADIDDTTQTYIDKS</sequence>
<dbReference type="InterPro" id="IPR001650">
    <property type="entry name" value="Helicase_C-like"/>
</dbReference>
<evidence type="ECO:0000256" key="2">
    <source>
        <dbReference type="ARBA" id="ARBA00022763"/>
    </source>
</evidence>
<keyword evidence="7" id="KW-0234">DNA repair</keyword>
<dbReference type="GO" id="GO:0003677">
    <property type="term" value="F:DNA binding"/>
    <property type="evidence" value="ECO:0007669"/>
    <property type="project" value="UniProtKB-KW"/>
</dbReference>
<dbReference type="PANTHER" id="PTHR47964">
    <property type="entry name" value="ATP-DEPENDENT DNA HELICASE HOMOLOG RECG, CHLOROPLASTIC"/>
    <property type="match status" value="1"/>
</dbReference>
<keyword evidence="5" id="KW-0067">ATP-binding</keyword>
<dbReference type="InterPro" id="IPR045562">
    <property type="entry name" value="RecG_dom3_C"/>
</dbReference>
<dbReference type="GO" id="GO:0006281">
    <property type="term" value="P:DNA repair"/>
    <property type="evidence" value="ECO:0007669"/>
    <property type="project" value="UniProtKB-KW"/>
</dbReference>
<dbReference type="CDD" id="cd04488">
    <property type="entry name" value="RecG_wedge_OBF"/>
    <property type="match status" value="1"/>
</dbReference>
<dbReference type="InterPro" id="IPR014001">
    <property type="entry name" value="Helicase_ATP-bd"/>
</dbReference>
<dbReference type="SMART" id="SM00487">
    <property type="entry name" value="DEXDc"/>
    <property type="match status" value="1"/>
</dbReference>
<dbReference type="SUPFAM" id="SSF52540">
    <property type="entry name" value="P-loop containing nucleoside triphosphate hydrolases"/>
    <property type="match status" value="1"/>
</dbReference>
<keyword evidence="1" id="KW-0547">Nucleotide-binding</keyword>
<dbReference type="GO" id="GO:0003678">
    <property type="term" value="F:DNA helicase activity"/>
    <property type="evidence" value="ECO:0007669"/>
    <property type="project" value="TreeGrafter"/>
</dbReference>
<dbReference type="GO" id="GO:0005524">
    <property type="term" value="F:ATP binding"/>
    <property type="evidence" value="ECO:0007669"/>
    <property type="project" value="UniProtKB-KW"/>
</dbReference>
<dbReference type="Gene3D" id="3.40.50.300">
    <property type="entry name" value="P-loop containing nucleotide triphosphate hydrolases"/>
    <property type="match status" value="2"/>
</dbReference>
<evidence type="ECO:0000256" key="3">
    <source>
        <dbReference type="ARBA" id="ARBA00022801"/>
    </source>
</evidence>
<evidence type="ECO:0000256" key="1">
    <source>
        <dbReference type="ARBA" id="ARBA00022741"/>
    </source>
</evidence>
<organism evidence="9 10">
    <name type="scientific">Corynebacterium diphtheriae</name>
    <dbReference type="NCBI Taxonomy" id="1717"/>
    <lineage>
        <taxon>Bacteria</taxon>
        <taxon>Bacillati</taxon>
        <taxon>Actinomycetota</taxon>
        <taxon>Actinomycetes</taxon>
        <taxon>Mycobacteriales</taxon>
        <taxon>Corynebacteriaceae</taxon>
        <taxon>Corynebacterium</taxon>
    </lineage>
</organism>
<dbReference type="InterPro" id="IPR047112">
    <property type="entry name" value="RecG/Mfd"/>
</dbReference>
<dbReference type="InterPro" id="IPR033454">
    <property type="entry name" value="RecG_wedge"/>
</dbReference>
<dbReference type="PROSITE" id="PS51194">
    <property type="entry name" value="HELICASE_CTER"/>
    <property type="match status" value="1"/>
</dbReference>
<dbReference type="Proteomes" id="UP000480222">
    <property type="component" value="Unassembled WGS sequence"/>
</dbReference>
<keyword evidence="6" id="KW-0238">DNA-binding</keyword>
<evidence type="ECO:0000256" key="4">
    <source>
        <dbReference type="ARBA" id="ARBA00022806"/>
    </source>
</evidence>
<evidence type="ECO:0000256" key="7">
    <source>
        <dbReference type="ARBA" id="ARBA00023204"/>
    </source>
</evidence>
<dbReference type="AlphaFoldDB" id="A0A1X4L4S2"/>
<dbReference type="InterPro" id="IPR012340">
    <property type="entry name" value="NA-bd_OB-fold"/>
</dbReference>
<dbReference type="InterPro" id="IPR011545">
    <property type="entry name" value="DEAD/DEAH_box_helicase_dom"/>
</dbReference>
<reference evidence="9 10" key="1">
    <citation type="submission" date="2020-02" db="EMBL/GenBank/DDBJ databases">
        <authorList>
            <person name="Brisse S."/>
        </authorList>
    </citation>
    <scope>NUCLEOTIDE SEQUENCE [LARGE SCALE GENOMIC DNA]</scope>
    <source>
        <strain evidence="9">CIP107547</strain>
    </source>
</reference>
<dbReference type="Pfam" id="PF17191">
    <property type="entry name" value="RecG_wedge"/>
    <property type="match status" value="1"/>
</dbReference>
<evidence type="ECO:0000256" key="8">
    <source>
        <dbReference type="ARBA" id="ARBA00049819"/>
    </source>
</evidence>
<name>A0A1X4L4S2_CORDP</name>
<keyword evidence="3 9" id="KW-0378">Hydrolase</keyword>
<comment type="caution">
    <text evidence="9">The sequence shown here is derived from an EMBL/GenBank/DDBJ whole genome shotgun (WGS) entry which is preliminary data.</text>
</comment>
<dbReference type="Pfam" id="PF00271">
    <property type="entry name" value="Helicase_C"/>
    <property type="match status" value="1"/>
</dbReference>
<dbReference type="RefSeq" id="WP_021335749.1">
    <property type="nucleotide sequence ID" value="NZ_CABVGJ010000005.1"/>
</dbReference>
<dbReference type="SUPFAM" id="SSF50249">
    <property type="entry name" value="Nucleic acid-binding proteins"/>
    <property type="match status" value="1"/>
</dbReference>
<dbReference type="SMART" id="SM00490">
    <property type="entry name" value="HELICc"/>
    <property type="match status" value="1"/>
</dbReference>
<accession>A0A1X4L4S2</accession>